<reference evidence="2 3" key="1">
    <citation type="submission" date="2021-06" db="EMBL/GenBank/DDBJ databases">
        <authorList>
            <person name="Palmer J.M."/>
        </authorList>
    </citation>
    <scope>NUCLEOTIDE SEQUENCE [LARGE SCALE GENOMIC DNA]</scope>
    <source>
        <strain evidence="2 3">XC_2019</strain>
        <tissue evidence="2">Muscle</tissue>
    </source>
</reference>
<proteinExistence type="predicted"/>
<gene>
    <name evidence="2" type="ORF">XENOCAPTIV_014013</name>
</gene>
<name>A0ABV0R1X3_9TELE</name>
<feature type="non-terminal residue" evidence="2">
    <location>
        <position position="1"/>
    </location>
</feature>
<keyword evidence="3" id="KW-1185">Reference proteome</keyword>
<evidence type="ECO:0000313" key="3">
    <source>
        <dbReference type="Proteomes" id="UP001434883"/>
    </source>
</evidence>
<comment type="caution">
    <text evidence="2">The sequence shown here is derived from an EMBL/GenBank/DDBJ whole genome shotgun (WGS) entry which is preliminary data.</text>
</comment>
<accession>A0ABV0R1X3</accession>
<feature type="compositionally biased region" description="Basic and acidic residues" evidence="1">
    <location>
        <begin position="1"/>
        <end position="10"/>
    </location>
</feature>
<sequence>DLLVTDRSEAGPECWSSATISPLHHPGGGRAPPQPLRAAAGGRHRRLGARHQSVVLRPNPDSEPPVVSAEMQCDTESRGTEGEAKLSV</sequence>
<feature type="compositionally biased region" description="Basic and acidic residues" evidence="1">
    <location>
        <begin position="75"/>
        <end position="88"/>
    </location>
</feature>
<feature type="region of interest" description="Disordered" evidence="1">
    <location>
        <begin position="1"/>
        <end position="88"/>
    </location>
</feature>
<organism evidence="2 3">
    <name type="scientific">Xenoophorus captivus</name>
    <dbReference type="NCBI Taxonomy" id="1517983"/>
    <lineage>
        <taxon>Eukaryota</taxon>
        <taxon>Metazoa</taxon>
        <taxon>Chordata</taxon>
        <taxon>Craniata</taxon>
        <taxon>Vertebrata</taxon>
        <taxon>Euteleostomi</taxon>
        <taxon>Actinopterygii</taxon>
        <taxon>Neopterygii</taxon>
        <taxon>Teleostei</taxon>
        <taxon>Neoteleostei</taxon>
        <taxon>Acanthomorphata</taxon>
        <taxon>Ovalentaria</taxon>
        <taxon>Atherinomorphae</taxon>
        <taxon>Cyprinodontiformes</taxon>
        <taxon>Goodeidae</taxon>
        <taxon>Xenoophorus</taxon>
    </lineage>
</organism>
<evidence type="ECO:0000256" key="1">
    <source>
        <dbReference type="SAM" id="MobiDB-lite"/>
    </source>
</evidence>
<evidence type="ECO:0000313" key="2">
    <source>
        <dbReference type="EMBL" id="MEQ2201547.1"/>
    </source>
</evidence>
<dbReference type="EMBL" id="JAHRIN010028121">
    <property type="protein sequence ID" value="MEQ2201547.1"/>
    <property type="molecule type" value="Genomic_DNA"/>
</dbReference>
<protein>
    <submittedName>
        <fullName evidence="2">Uncharacterized protein</fullName>
    </submittedName>
</protein>
<feature type="non-terminal residue" evidence="2">
    <location>
        <position position="88"/>
    </location>
</feature>
<dbReference type="Proteomes" id="UP001434883">
    <property type="component" value="Unassembled WGS sequence"/>
</dbReference>